<dbReference type="InterPro" id="IPR051908">
    <property type="entry name" value="Ribosomal_N-acetyltransferase"/>
</dbReference>
<dbReference type="EMBL" id="WSQA01000012">
    <property type="protein sequence ID" value="MVZ63373.1"/>
    <property type="molecule type" value="Genomic_DNA"/>
</dbReference>
<dbReference type="AlphaFoldDB" id="A0A6N8L0V5"/>
<sequence>MQLIINDRLYLEQTQLAHAAPLFQQIDKSRTHLSEFLPWVPSIASEEDMCTYLLKSIQLIENGLEASFNIFLDGKLQGRIGLHHINMPNRSAAIGYWLGKDGVGKGLILQSCIQLMAYGFNNLKLNRIEIKAALSNFRSQAIPEKLGFKKEGILRQAEFLNGKFIDLQLYALLKEEWDTQ</sequence>
<evidence type="ECO:0000313" key="2">
    <source>
        <dbReference type="EMBL" id="MVZ63373.1"/>
    </source>
</evidence>
<dbReference type="Pfam" id="PF13302">
    <property type="entry name" value="Acetyltransf_3"/>
    <property type="match status" value="1"/>
</dbReference>
<keyword evidence="2" id="KW-0808">Transferase</keyword>
<dbReference type="InterPro" id="IPR016181">
    <property type="entry name" value="Acyl_CoA_acyltransferase"/>
</dbReference>
<name>A0A6N8L0V5_9SPHI</name>
<organism evidence="2 3">
    <name type="scientific">Sphingobacterium humi</name>
    <dbReference type="NCBI Taxonomy" id="1796905"/>
    <lineage>
        <taxon>Bacteria</taxon>
        <taxon>Pseudomonadati</taxon>
        <taxon>Bacteroidota</taxon>
        <taxon>Sphingobacteriia</taxon>
        <taxon>Sphingobacteriales</taxon>
        <taxon>Sphingobacteriaceae</taxon>
        <taxon>Sphingobacterium</taxon>
    </lineage>
</organism>
<proteinExistence type="predicted"/>
<keyword evidence="3" id="KW-1185">Reference proteome</keyword>
<protein>
    <submittedName>
        <fullName evidence="2">GNAT family N-acetyltransferase</fullName>
    </submittedName>
</protein>
<gene>
    <name evidence="2" type="ORF">GQF63_15180</name>
</gene>
<dbReference type="Gene3D" id="3.40.630.30">
    <property type="match status" value="1"/>
</dbReference>
<reference evidence="2 3" key="1">
    <citation type="submission" date="2019-12" db="EMBL/GenBank/DDBJ databases">
        <authorList>
            <person name="Dong K."/>
        </authorList>
    </citation>
    <scope>NUCLEOTIDE SEQUENCE [LARGE SCALE GENOMIC DNA]</scope>
    <source>
        <strain evidence="2 3">JCM 31225</strain>
    </source>
</reference>
<feature type="domain" description="N-acetyltransferase" evidence="1">
    <location>
        <begin position="8"/>
        <end position="149"/>
    </location>
</feature>
<dbReference type="PANTHER" id="PTHR43441:SF11">
    <property type="entry name" value="RIBOSOMAL-PROTEIN-SERINE ACETYLTRANSFERASE"/>
    <property type="match status" value="1"/>
</dbReference>
<dbReference type="GO" id="GO:0008999">
    <property type="term" value="F:protein-N-terminal-alanine acetyltransferase activity"/>
    <property type="evidence" value="ECO:0007669"/>
    <property type="project" value="TreeGrafter"/>
</dbReference>
<evidence type="ECO:0000259" key="1">
    <source>
        <dbReference type="Pfam" id="PF13302"/>
    </source>
</evidence>
<dbReference type="InterPro" id="IPR000182">
    <property type="entry name" value="GNAT_dom"/>
</dbReference>
<comment type="caution">
    <text evidence="2">The sequence shown here is derived from an EMBL/GenBank/DDBJ whole genome shotgun (WGS) entry which is preliminary data.</text>
</comment>
<dbReference type="Proteomes" id="UP000435036">
    <property type="component" value="Unassembled WGS sequence"/>
</dbReference>
<evidence type="ECO:0000313" key="3">
    <source>
        <dbReference type="Proteomes" id="UP000435036"/>
    </source>
</evidence>
<accession>A0A6N8L0V5</accession>
<dbReference type="OrthoDB" id="9811523at2"/>
<dbReference type="GO" id="GO:1990189">
    <property type="term" value="F:protein N-terminal-serine acetyltransferase activity"/>
    <property type="evidence" value="ECO:0007669"/>
    <property type="project" value="TreeGrafter"/>
</dbReference>
<dbReference type="SUPFAM" id="SSF55729">
    <property type="entry name" value="Acyl-CoA N-acyltransferases (Nat)"/>
    <property type="match status" value="1"/>
</dbReference>
<dbReference type="RefSeq" id="WP_160370091.1">
    <property type="nucleotide sequence ID" value="NZ_WSQA01000012.1"/>
</dbReference>
<dbReference type="PANTHER" id="PTHR43441">
    <property type="entry name" value="RIBOSOMAL-PROTEIN-SERINE ACETYLTRANSFERASE"/>
    <property type="match status" value="1"/>
</dbReference>
<dbReference type="GO" id="GO:0005737">
    <property type="term" value="C:cytoplasm"/>
    <property type="evidence" value="ECO:0007669"/>
    <property type="project" value="TreeGrafter"/>
</dbReference>